<organism evidence="2 3">
    <name type="scientific">Trichoderma parareesei</name>
    <name type="common">Filamentous fungus</name>
    <dbReference type="NCBI Taxonomy" id="858221"/>
    <lineage>
        <taxon>Eukaryota</taxon>
        <taxon>Fungi</taxon>
        <taxon>Dikarya</taxon>
        <taxon>Ascomycota</taxon>
        <taxon>Pezizomycotina</taxon>
        <taxon>Sordariomycetes</taxon>
        <taxon>Hypocreomycetidae</taxon>
        <taxon>Hypocreales</taxon>
        <taxon>Hypocreaceae</taxon>
        <taxon>Trichoderma</taxon>
    </lineage>
</organism>
<feature type="compositionally biased region" description="Low complexity" evidence="1">
    <location>
        <begin position="486"/>
        <end position="500"/>
    </location>
</feature>
<name>A0A2H2Z6A1_TRIPA</name>
<evidence type="ECO:0000256" key="1">
    <source>
        <dbReference type="SAM" id="MobiDB-lite"/>
    </source>
</evidence>
<reference evidence="2 3" key="1">
    <citation type="journal article" date="2015" name="Genome Announc.">
        <title>Genome sequence and annotation of Trichoderma parareesei, the ancestor of the cellulase producer Trichoderma reesei.</title>
        <authorList>
            <person name="Yang D."/>
            <person name="Pomraning K."/>
            <person name="Kopchinskiy A."/>
            <person name="Karimi Aghcheh R."/>
            <person name="Atanasova L."/>
            <person name="Chenthamara K."/>
            <person name="Baker S.E."/>
            <person name="Zhang R."/>
            <person name="Shen Q."/>
            <person name="Freitag M."/>
            <person name="Kubicek C.P."/>
            <person name="Druzhinina I.S."/>
        </authorList>
    </citation>
    <scope>NUCLEOTIDE SEQUENCE [LARGE SCALE GENOMIC DNA]</scope>
    <source>
        <strain evidence="2 3">CBS 125925</strain>
    </source>
</reference>
<dbReference type="AlphaFoldDB" id="A0A2H2Z6A1"/>
<feature type="compositionally biased region" description="Polar residues" evidence="1">
    <location>
        <begin position="449"/>
        <end position="458"/>
    </location>
</feature>
<dbReference type="InterPro" id="IPR032675">
    <property type="entry name" value="LRR_dom_sf"/>
</dbReference>
<feature type="compositionally biased region" description="Polar residues" evidence="1">
    <location>
        <begin position="617"/>
        <end position="628"/>
    </location>
</feature>
<dbReference type="SUPFAM" id="SSF52047">
    <property type="entry name" value="RNI-like"/>
    <property type="match status" value="1"/>
</dbReference>
<evidence type="ECO:0000313" key="2">
    <source>
        <dbReference type="EMBL" id="OTA03597.1"/>
    </source>
</evidence>
<feature type="region of interest" description="Disordered" evidence="1">
    <location>
        <begin position="1"/>
        <end position="21"/>
    </location>
</feature>
<dbReference type="Proteomes" id="UP000219286">
    <property type="component" value="Unassembled WGS sequence"/>
</dbReference>
<keyword evidence="3" id="KW-1185">Reference proteome</keyword>
<dbReference type="OrthoDB" id="5405297at2759"/>
<evidence type="ECO:0000313" key="3">
    <source>
        <dbReference type="Proteomes" id="UP000219286"/>
    </source>
</evidence>
<accession>A0A2H2Z6A1</accession>
<protein>
    <recommendedName>
        <fullName evidence="4">F-box domain-containing protein</fullName>
    </recommendedName>
</protein>
<feature type="region of interest" description="Disordered" evidence="1">
    <location>
        <begin position="599"/>
        <end position="639"/>
    </location>
</feature>
<dbReference type="Gene3D" id="3.80.10.10">
    <property type="entry name" value="Ribonuclease Inhibitor"/>
    <property type="match status" value="1"/>
</dbReference>
<gene>
    <name evidence="2" type="ORF">A9Z42_0040640</name>
</gene>
<dbReference type="EMBL" id="LFMI01000421">
    <property type="protein sequence ID" value="OTA03597.1"/>
    <property type="molecule type" value="Genomic_DNA"/>
</dbReference>
<proteinExistence type="predicted"/>
<evidence type="ECO:0008006" key="4">
    <source>
        <dbReference type="Google" id="ProtNLM"/>
    </source>
</evidence>
<sequence length="639" mass="70682">MRFPFRRKDKKKSEVASPPEALRRPVSISRQPWFPPSVRSSQLVAVLPANVLQRIFFFVCPHSLDETYDACEASGKGEGCMLCDLRDLAHCSMVNRTWHDNAIKLLYHSVRIDQVHYCKLEAWLAERRKQTRFDRNAIPEDPAQARLRLFRRTVREDPTRIGKRVQFLKTPYQVREYCQVELAQTIAVLPSLKYVDLPEGMFSDESSSSTLRFEVQARCPNIRKMTYNAGSEKSLAALATGQVWPQLEVIELNGINVDTMTMRAVLNCLSNLRALKMTDTESISDEVLAAASGPIMPSLEEFILEGTPRVTAAGLIEYLAWPETQRQLKVLTLTNTGVHPQRLSEVLTMAPYLKSLGMKAKVIEGFPQHAGIPLLASNNLETLRWEISTESDKEVYASMKASWYTYLASSVLAGSMPRLRKLFVHDDTFPEQLQGLPPPNAGFAGGHMRNTSQASTRSARMPIPGKPSTPTSSTFGNPFAAPYGTSPGSPGSPQSQVVSPRQLGVPRAPAAHRFSSNNPFAAQIKPPAPLPLTTLEIYTKTDEYGKWNFSKVDALTTVGPALRRPVSTYGLAADVAGEGWNRGEVRRSIMVGDGTGLFLPLPPPPAQDDFGRRGSGVSDNWRPSSSGGDSLRPPPPLWP</sequence>
<comment type="caution">
    <text evidence="2">The sequence shown here is derived from an EMBL/GenBank/DDBJ whole genome shotgun (WGS) entry which is preliminary data.</text>
</comment>
<feature type="region of interest" description="Disordered" evidence="1">
    <location>
        <begin position="430"/>
        <end position="504"/>
    </location>
</feature>
<feature type="compositionally biased region" description="Basic residues" evidence="1">
    <location>
        <begin position="1"/>
        <end position="10"/>
    </location>
</feature>